<dbReference type="EMBL" id="JBGEDP010000001">
    <property type="protein sequence ID" value="MEY8013937.1"/>
    <property type="molecule type" value="Genomic_DNA"/>
</dbReference>
<keyword evidence="1" id="KW-0175">Coiled coil</keyword>
<comment type="caution">
    <text evidence="3">The sequence shown here is derived from an EMBL/GenBank/DDBJ whole genome shotgun (WGS) entry which is preliminary data.</text>
</comment>
<sequence length="148" mass="15438">MTTPTTLGTTGQTTVKTDSAALRRAAAVLQERAAALQKAAKSLAALPPTVDTASGQFLSHHAPKEVYHGAVSSLKALSDKFATEADHAVRTLSEKADALLKTTDKHDATEDKNAKDMDRIGDRARDIAPHGGTSTKPAPTTGDKPVAI</sequence>
<gene>
    <name evidence="3" type="ORF">AB8998_02125</name>
</gene>
<evidence type="ECO:0000313" key="3">
    <source>
        <dbReference type="EMBL" id="MEY8013937.1"/>
    </source>
</evidence>
<proteinExistence type="predicted"/>
<evidence type="ECO:0000256" key="2">
    <source>
        <dbReference type="SAM" id="MobiDB-lite"/>
    </source>
</evidence>
<dbReference type="RefSeq" id="WP_369736597.1">
    <property type="nucleotide sequence ID" value="NZ_JBGEDP010000001.1"/>
</dbReference>
<keyword evidence="4" id="KW-1185">Reference proteome</keyword>
<name>A0ABV4BUG6_9MYCO</name>
<organism evidence="3 4">
    <name type="scientific">Mycobacterium servetii</name>
    <dbReference type="NCBI Taxonomy" id="3237418"/>
    <lineage>
        <taxon>Bacteria</taxon>
        <taxon>Bacillati</taxon>
        <taxon>Actinomycetota</taxon>
        <taxon>Actinomycetes</taxon>
        <taxon>Mycobacteriales</taxon>
        <taxon>Mycobacteriaceae</taxon>
        <taxon>Mycobacterium</taxon>
    </lineage>
</organism>
<feature type="region of interest" description="Disordered" evidence="2">
    <location>
        <begin position="93"/>
        <end position="148"/>
    </location>
</feature>
<feature type="coiled-coil region" evidence="1">
    <location>
        <begin position="19"/>
        <end position="46"/>
    </location>
</feature>
<protein>
    <submittedName>
        <fullName evidence="3">Uncharacterized protein</fullName>
    </submittedName>
</protein>
<dbReference type="Proteomes" id="UP001564760">
    <property type="component" value="Unassembled WGS sequence"/>
</dbReference>
<reference evidence="3 4" key="1">
    <citation type="submission" date="2024-08" db="EMBL/GenBank/DDBJ databases">
        <title>Mycobacterium servetensis sp. nov., a novel rapid-growing mycobacterial species recovered from a human patient in Zaragoza, Spain.</title>
        <authorList>
            <person name="Tristancho-Baro A.I."/>
            <person name="Buenestado-Serrano S."/>
            <person name="Garcia De Viedma D."/>
            <person name="Milagro-Beamonte A."/>
            <person name="Burillo N."/>
            <person name="Sanz S."/>
            <person name="Lopez-Calleja A.I."/>
            <person name="Penas-Utrilla D."/>
            <person name="Guardingo M."/>
            <person name="Garcia M.J."/>
            <person name="Vinuelas-Bayon J."/>
        </authorList>
    </citation>
    <scope>NUCLEOTIDE SEQUENCE [LARGE SCALE GENOMIC DNA]</scope>
    <source>
        <strain evidence="4">HUMS_12744610</strain>
    </source>
</reference>
<feature type="compositionally biased region" description="Basic and acidic residues" evidence="2">
    <location>
        <begin position="93"/>
        <end position="128"/>
    </location>
</feature>
<accession>A0ABV4BUG6</accession>
<evidence type="ECO:0000313" key="4">
    <source>
        <dbReference type="Proteomes" id="UP001564760"/>
    </source>
</evidence>
<evidence type="ECO:0000256" key="1">
    <source>
        <dbReference type="SAM" id="Coils"/>
    </source>
</evidence>